<dbReference type="PROSITE" id="PS00065">
    <property type="entry name" value="D_2_HYDROXYACID_DH_1"/>
    <property type="match status" value="1"/>
</dbReference>
<protein>
    <submittedName>
        <fullName evidence="7">Glyoxylate reductase</fullName>
    </submittedName>
</protein>
<dbReference type="PANTHER" id="PTHR10996:SF178">
    <property type="entry name" value="2-HYDROXYACID DEHYDROGENASE YGL185C-RELATED"/>
    <property type="match status" value="1"/>
</dbReference>
<dbReference type="RefSeq" id="WP_038085087.1">
    <property type="nucleotide sequence ID" value="NZ_JMIR01000004.1"/>
</dbReference>
<dbReference type="AlphaFoldDB" id="A0A074LQS2"/>
<evidence type="ECO:0000313" key="8">
    <source>
        <dbReference type="Proteomes" id="UP000027931"/>
    </source>
</evidence>
<comment type="similarity">
    <text evidence="1 4">Belongs to the D-isomer specific 2-hydroxyacid dehydrogenase family.</text>
</comment>
<dbReference type="GO" id="GO:0030267">
    <property type="term" value="F:glyoxylate reductase (NADPH) activity"/>
    <property type="evidence" value="ECO:0007669"/>
    <property type="project" value="TreeGrafter"/>
</dbReference>
<organism evidence="7 8">
    <name type="scientific">Tumebacillus flagellatus</name>
    <dbReference type="NCBI Taxonomy" id="1157490"/>
    <lineage>
        <taxon>Bacteria</taxon>
        <taxon>Bacillati</taxon>
        <taxon>Bacillota</taxon>
        <taxon>Bacilli</taxon>
        <taxon>Bacillales</taxon>
        <taxon>Alicyclobacillaceae</taxon>
        <taxon>Tumebacillus</taxon>
    </lineage>
</organism>
<accession>A0A074LQS2</accession>
<gene>
    <name evidence="7" type="ORF">EL26_05115</name>
</gene>
<evidence type="ECO:0000256" key="1">
    <source>
        <dbReference type="ARBA" id="ARBA00005854"/>
    </source>
</evidence>
<dbReference type="FunFam" id="3.40.50.720:FF:000203">
    <property type="entry name" value="D-3-phosphoglycerate dehydrogenase (SerA)"/>
    <property type="match status" value="1"/>
</dbReference>
<evidence type="ECO:0000256" key="4">
    <source>
        <dbReference type="RuleBase" id="RU003719"/>
    </source>
</evidence>
<evidence type="ECO:0000256" key="2">
    <source>
        <dbReference type="ARBA" id="ARBA00023002"/>
    </source>
</evidence>
<keyword evidence="2 4" id="KW-0560">Oxidoreductase</keyword>
<evidence type="ECO:0000259" key="5">
    <source>
        <dbReference type="Pfam" id="PF00389"/>
    </source>
</evidence>
<evidence type="ECO:0000259" key="6">
    <source>
        <dbReference type="Pfam" id="PF02826"/>
    </source>
</evidence>
<comment type="caution">
    <text evidence="7">The sequence shown here is derived from an EMBL/GenBank/DDBJ whole genome shotgun (WGS) entry which is preliminary data.</text>
</comment>
<keyword evidence="3" id="KW-0520">NAD</keyword>
<proteinExistence type="inferred from homology"/>
<dbReference type="InterPro" id="IPR029753">
    <property type="entry name" value="D-isomer_DH_CS"/>
</dbReference>
<dbReference type="PANTHER" id="PTHR10996">
    <property type="entry name" value="2-HYDROXYACID DEHYDROGENASE-RELATED"/>
    <property type="match status" value="1"/>
</dbReference>
<dbReference type="InterPro" id="IPR029752">
    <property type="entry name" value="D-isomer_DH_CS1"/>
</dbReference>
<dbReference type="SUPFAM" id="SSF52283">
    <property type="entry name" value="Formate/glycerate dehydrogenase catalytic domain-like"/>
    <property type="match status" value="1"/>
</dbReference>
<dbReference type="Pfam" id="PF02826">
    <property type="entry name" value="2-Hacid_dh_C"/>
    <property type="match status" value="1"/>
</dbReference>
<dbReference type="PROSITE" id="PS00670">
    <property type="entry name" value="D_2_HYDROXYACID_DH_2"/>
    <property type="match status" value="1"/>
</dbReference>
<dbReference type="Proteomes" id="UP000027931">
    <property type="component" value="Unassembled WGS sequence"/>
</dbReference>
<feature type="domain" description="D-isomer specific 2-hydroxyacid dehydrogenase catalytic" evidence="5">
    <location>
        <begin position="9"/>
        <end position="323"/>
    </location>
</feature>
<dbReference type="GO" id="GO:0016618">
    <property type="term" value="F:hydroxypyruvate reductase [NAD(P)H] activity"/>
    <property type="evidence" value="ECO:0007669"/>
    <property type="project" value="TreeGrafter"/>
</dbReference>
<dbReference type="EMBL" id="JMIR01000004">
    <property type="protein sequence ID" value="KEO84481.1"/>
    <property type="molecule type" value="Genomic_DNA"/>
</dbReference>
<dbReference type="InterPro" id="IPR006140">
    <property type="entry name" value="D-isomer_DH_NAD-bd"/>
</dbReference>
<keyword evidence="8" id="KW-1185">Reference proteome</keyword>
<feature type="domain" description="D-isomer specific 2-hydroxyacid dehydrogenase NAD-binding" evidence="6">
    <location>
        <begin position="114"/>
        <end position="291"/>
    </location>
</feature>
<dbReference type="STRING" id="1157490.EL26_05115"/>
<dbReference type="SUPFAM" id="SSF51735">
    <property type="entry name" value="NAD(P)-binding Rossmann-fold domains"/>
    <property type="match status" value="1"/>
</dbReference>
<dbReference type="InterPro" id="IPR050223">
    <property type="entry name" value="D-isomer_2-hydroxyacid_DH"/>
</dbReference>
<evidence type="ECO:0000256" key="3">
    <source>
        <dbReference type="ARBA" id="ARBA00023027"/>
    </source>
</evidence>
<dbReference type="eggNOG" id="COG1052">
    <property type="taxonomic scope" value="Bacteria"/>
</dbReference>
<dbReference type="OrthoDB" id="9805416at2"/>
<reference evidence="7 8" key="1">
    <citation type="journal article" date="2013" name="Int. J. Syst. Evol. Microbiol.">
        <title>Tumebacillus flagellatus sp. nov., an alpha-amylase/pullulanase-producing bacterium isolated from cassava wastewater.</title>
        <authorList>
            <person name="Wang Q."/>
            <person name="Xie N."/>
            <person name="Qin Y."/>
            <person name="Shen N."/>
            <person name="Zhu J."/>
            <person name="Mi H."/>
            <person name="Huang R."/>
        </authorList>
    </citation>
    <scope>NUCLEOTIDE SEQUENCE [LARGE SCALE GENOMIC DNA]</scope>
    <source>
        <strain evidence="7 8">GST4</strain>
    </source>
</reference>
<dbReference type="CDD" id="cd05301">
    <property type="entry name" value="GDH"/>
    <property type="match status" value="1"/>
</dbReference>
<evidence type="ECO:0000313" key="7">
    <source>
        <dbReference type="EMBL" id="KEO84481.1"/>
    </source>
</evidence>
<sequence>MSQTNKPRVLVTREIPEAGLAILREACEVTVFSSERQPTREELLALLPNYDGLLSMLIDILDRPMLEKVPHLRVISNYAVGYNNIDIQAATELGIPVTNTPGVLTNATADIAWALLMAVTRRIVEGDAYVRQGKWVGWSPDLLLGMELGGKTIGIVGAGRIGLAVAKRARAFDMNVKYYNRRRLDEETEREYSLNYVDLDTLVRTSDVISLNLPYNQESHHLFNADLLSRMKPTAYLINTARGAIVDEAALVEALKKRQLAGAGLDVFENEPSVHPGFLELDNVVLVPHLGSSTRETRDNMAILAAENLVRALQGQRPHSLVNPEVYS</sequence>
<dbReference type="GO" id="GO:0051287">
    <property type="term" value="F:NAD binding"/>
    <property type="evidence" value="ECO:0007669"/>
    <property type="project" value="InterPro"/>
</dbReference>
<name>A0A074LQS2_9BACL</name>
<dbReference type="PROSITE" id="PS00671">
    <property type="entry name" value="D_2_HYDROXYACID_DH_3"/>
    <property type="match status" value="1"/>
</dbReference>
<dbReference type="Pfam" id="PF00389">
    <property type="entry name" value="2-Hacid_dh"/>
    <property type="match status" value="1"/>
</dbReference>
<dbReference type="InterPro" id="IPR006139">
    <property type="entry name" value="D-isomer_2_OHA_DH_cat_dom"/>
</dbReference>
<dbReference type="Gene3D" id="3.40.50.720">
    <property type="entry name" value="NAD(P)-binding Rossmann-like Domain"/>
    <property type="match status" value="2"/>
</dbReference>
<dbReference type="GO" id="GO:0005829">
    <property type="term" value="C:cytosol"/>
    <property type="evidence" value="ECO:0007669"/>
    <property type="project" value="TreeGrafter"/>
</dbReference>
<dbReference type="InterPro" id="IPR036291">
    <property type="entry name" value="NAD(P)-bd_dom_sf"/>
</dbReference>